<sequence>MHRWKYLSRQLSGQKSVGKPGERGLGIATGWIPRVPASRFAVAVLLTLCSLVVYSGCEAKRSTDGEATANKLHQRVAVTNYPLYCMVSSICRDPGGPVQEVIYVGPPQGSDSHSWMPSTAQIRDLQKVDLIICNGPGAVFANWMDKVTIDESKLGTTTDAIKLEEFVVVKDYQLVHSHGPEGEHSHSWVVAHSWLSPKIARRQAKLCHERLVSTYGDSSQLANGFAELQKKFDVLESAHEKIMTDHSDIVVASSTPEIQYLTRSLGWSDRYLQWTEPRDEAQAKSELEAMRSRVGGKDNEEAVVANETLFLWSGDAIEELAPLVKSNWPKNATIDLIETPESDDSDFDGYFKRMSANLERIGDLFD</sequence>
<name>A0A5B9P937_9BACT</name>
<keyword evidence="2" id="KW-1185">Reference proteome</keyword>
<dbReference type="GO" id="GO:0046872">
    <property type="term" value="F:metal ion binding"/>
    <property type="evidence" value="ECO:0007669"/>
    <property type="project" value="InterPro"/>
</dbReference>
<gene>
    <name evidence="1" type="ORF">MFFC18_10000</name>
</gene>
<dbReference type="Pfam" id="PF01297">
    <property type="entry name" value="ZnuA"/>
    <property type="match status" value="1"/>
</dbReference>
<organism evidence="1 2">
    <name type="scientific">Mariniblastus fucicola</name>
    <dbReference type="NCBI Taxonomy" id="980251"/>
    <lineage>
        <taxon>Bacteria</taxon>
        <taxon>Pseudomonadati</taxon>
        <taxon>Planctomycetota</taxon>
        <taxon>Planctomycetia</taxon>
        <taxon>Pirellulales</taxon>
        <taxon>Pirellulaceae</taxon>
        <taxon>Mariniblastus</taxon>
    </lineage>
</organism>
<evidence type="ECO:0000313" key="1">
    <source>
        <dbReference type="EMBL" id="QEG21146.1"/>
    </source>
</evidence>
<dbReference type="InterPro" id="IPR006127">
    <property type="entry name" value="ZnuA-like"/>
</dbReference>
<dbReference type="STRING" id="980251.GCA_001642875_01940"/>
<reference evidence="1 2" key="1">
    <citation type="submission" date="2019-08" db="EMBL/GenBank/DDBJ databases">
        <title>Deep-cultivation of Planctomycetes and their phenomic and genomic characterization uncovers novel biology.</title>
        <authorList>
            <person name="Wiegand S."/>
            <person name="Jogler M."/>
            <person name="Boedeker C."/>
            <person name="Pinto D."/>
            <person name="Vollmers J."/>
            <person name="Rivas-Marin E."/>
            <person name="Kohn T."/>
            <person name="Peeters S.H."/>
            <person name="Heuer A."/>
            <person name="Rast P."/>
            <person name="Oberbeckmann S."/>
            <person name="Bunk B."/>
            <person name="Jeske O."/>
            <person name="Meyerdierks A."/>
            <person name="Storesund J.E."/>
            <person name="Kallscheuer N."/>
            <person name="Luecker S."/>
            <person name="Lage O.M."/>
            <person name="Pohl T."/>
            <person name="Merkel B.J."/>
            <person name="Hornburger P."/>
            <person name="Mueller R.-W."/>
            <person name="Bruemmer F."/>
            <person name="Labrenz M."/>
            <person name="Spormann A.M."/>
            <person name="Op den Camp H."/>
            <person name="Overmann J."/>
            <person name="Amann R."/>
            <person name="Jetten M.S.M."/>
            <person name="Mascher T."/>
            <person name="Medema M.H."/>
            <person name="Devos D.P."/>
            <person name="Kaster A.-K."/>
            <person name="Ovreas L."/>
            <person name="Rohde M."/>
            <person name="Galperin M.Y."/>
            <person name="Jogler C."/>
        </authorList>
    </citation>
    <scope>NUCLEOTIDE SEQUENCE [LARGE SCALE GENOMIC DNA]</scope>
    <source>
        <strain evidence="1 2">FC18</strain>
    </source>
</reference>
<evidence type="ECO:0000313" key="2">
    <source>
        <dbReference type="Proteomes" id="UP000322214"/>
    </source>
</evidence>
<dbReference type="InterPro" id="IPR050492">
    <property type="entry name" value="Bact_metal-bind_prot9"/>
</dbReference>
<dbReference type="KEGG" id="mff:MFFC18_10000"/>
<dbReference type="PANTHER" id="PTHR42953">
    <property type="entry name" value="HIGH-AFFINITY ZINC UPTAKE SYSTEM PROTEIN ZNUA-RELATED"/>
    <property type="match status" value="1"/>
</dbReference>
<dbReference type="EMBL" id="CP042912">
    <property type="protein sequence ID" value="QEG21146.1"/>
    <property type="molecule type" value="Genomic_DNA"/>
</dbReference>
<dbReference type="GO" id="GO:0030001">
    <property type="term" value="P:metal ion transport"/>
    <property type="evidence" value="ECO:0007669"/>
    <property type="project" value="InterPro"/>
</dbReference>
<dbReference type="SUPFAM" id="SSF53807">
    <property type="entry name" value="Helical backbone' metal receptor"/>
    <property type="match status" value="1"/>
</dbReference>
<dbReference type="Gene3D" id="3.40.50.1980">
    <property type="entry name" value="Nitrogenase molybdenum iron protein domain"/>
    <property type="match status" value="1"/>
</dbReference>
<dbReference type="AlphaFoldDB" id="A0A5B9P937"/>
<dbReference type="RefSeq" id="WP_075081837.1">
    <property type="nucleotide sequence ID" value="NZ_CP042912.1"/>
</dbReference>
<dbReference type="Proteomes" id="UP000322214">
    <property type="component" value="Chromosome"/>
</dbReference>
<protein>
    <submittedName>
        <fullName evidence="1">High-affinity zinc transporter periplasmic component</fullName>
    </submittedName>
</protein>
<proteinExistence type="predicted"/>
<accession>A0A5B9P937</accession>